<keyword evidence="6" id="KW-1185">Reference proteome</keyword>
<dbReference type="GO" id="GO:0005655">
    <property type="term" value="C:nucleolar ribonuclease P complex"/>
    <property type="evidence" value="ECO:0007669"/>
    <property type="project" value="TreeGrafter"/>
</dbReference>
<reference evidence="5" key="3">
    <citation type="submission" date="2025-09" db="UniProtKB">
        <authorList>
            <consortium name="Ensembl"/>
        </authorList>
    </citation>
    <scope>IDENTIFICATION</scope>
</reference>
<dbReference type="InParanoid" id="H2ZKL6"/>
<protein>
    <submittedName>
        <fullName evidence="5">Uncharacterized protein</fullName>
    </submittedName>
</protein>
<dbReference type="OMA" id="DPKHLLW"/>
<dbReference type="eggNOG" id="KOG4394">
    <property type="taxonomic scope" value="Eukaryota"/>
</dbReference>
<proteinExistence type="inferred from homology"/>
<dbReference type="PANTHER" id="PTHR14742:SF0">
    <property type="entry name" value="RIBONUCLEASE P PROTEIN SUBUNIT P21"/>
    <property type="match status" value="1"/>
</dbReference>
<accession>H2ZKL6</accession>
<dbReference type="Pfam" id="PF04032">
    <property type="entry name" value="Rpr2"/>
    <property type="match status" value="1"/>
</dbReference>
<dbReference type="InterPro" id="IPR007175">
    <property type="entry name" value="Rpr2/Snm1/Rpp21"/>
</dbReference>
<dbReference type="Proteomes" id="UP000007875">
    <property type="component" value="Unassembled WGS sequence"/>
</dbReference>
<dbReference type="Ensembl" id="ENSCSAVT00000018329.1">
    <property type="protein sequence ID" value="ENSCSAVP00000018132.1"/>
    <property type="gene ID" value="ENSCSAVG00000010664.1"/>
</dbReference>
<dbReference type="HOGENOM" id="CLU_079140_4_0_1"/>
<dbReference type="PANTHER" id="PTHR14742">
    <property type="entry name" value="RIBONUCLEASE P SUBUNIT P21"/>
    <property type="match status" value="1"/>
</dbReference>
<dbReference type="AlphaFoldDB" id="H2ZKL6"/>
<evidence type="ECO:0000256" key="2">
    <source>
        <dbReference type="ARBA" id="ARBA00022723"/>
    </source>
</evidence>
<reference evidence="5" key="2">
    <citation type="submission" date="2025-08" db="UniProtKB">
        <authorList>
            <consortium name="Ensembl"/>
        </authorList>
    </citation>
    <scope>IDENTIFICATION</scope>
</reference>
<name>H2ZKL6_CIOSA</name>
<organism evidence="5 6">
    <name type="scientific">Ciona savignyi</name>
    <name type="common">Pacific transparent sea squirt</name>
    <dbReference type="NCBI Taxonomy" id="51511"/>
    <lineage>
        <taxon>Eukaryota</taxon>
        <taxon>Metazoa</taxon>
        <taxon>Chordata</taxon>
        <taxon>Tunicata</taxon>
        <taxon>Ascidiacea</taxon>
        <taxon>Phlebobranchia</taxon>
        <taxon>Cionidae</taxon>
        <taxon>Ciona</taxon>
    </lineage>
</organism>
<evidence type="ECO:0000256" key="4">
    <source>
        <dbReference type="ARBA" id="ARBA00038402"/>
    </source>
</evidence>
<reference evidence="6" key="1">
    <citation type="submission" date="2003-08" db="EMBL/GenBank/DDBJ databases">
        <authorList>
            <person name="Birren B."/>
            <person name="Nusbaum C."/>
            <person name="Abebe A."/>
            <person name="Abouelleil A."/>
            <person name="Adekoya E."/>
            <person name="Ait-zahra M."/>
            <person name="Allen N."/>
            <person name="Allen T."/>
            <person name="An P."/>
            <person name="Anderson M."/>
            <person name="Anderson S."/>
            <person name="Arachchi H."/>
            <person name="Armbruster J."/>
            <person name="Bachantsang P."/>
            <person name="Baldwin J."/>
            <person name="Barry A."/>
            <person name="Bayul T."/>
            <person name="Blitshsteyn B."/>
            <person name="Bloom T."/>
            <person name="Blye J."/>
            <person name="Boguslavskiy L."/>
            <person name="Borowsky M."/>
            <person name="Boukhgalter B."/>
            <person name="Brunache A."/>
            <person name="Butler J."/>
            <person name="Calixte N."/>
            <person name="Calvo S."/>
            <person name="Camarata J."/>
            <person name="Campo K."/>
            <person name="Chang J."/>
            <person name="Cheshatsang Y."/>
            <person name="Citroen M."/>
            <person name="Collymore A."/>
            <person name="Considine T."/>
            <person name="Cook A."/>
            <person name="Cooke P."/>
            <person name="Corum B."/>
            <person name="Cuomo C."/>
            <person name="David R."/>
            <person name="Dawoe T."/>
            <person name="Degray S."/>
            <person name="Dodge S."/>
            <person name="Dooley K."/>
            <person name="Dorje P."/>
            <person name="Dorjee K."/>
            <person name="Dorris L."/>
            <person name="Duffey N."/>
            <person name="Dupes A."/>
            <person name="Elkins T."/>
            <person name="Engels R."/>
            <person name="Erickson J."/>
            <person name="Farina A."/>
            <person name="Faro S."/>
            <person name="Ferreira P."/>
            <person name="Fischer H."/>
            <person name="Fitzgerald M."/>
            <person name="Foley K."/>
            <person name="Gage D."/>
            <person name="Galagan J."/>
            <person name="Gearin G."/>
            <person name="Gnerre S."/>
            <person name="Gnirke A."/>
            <person name="Goyette A."/>
            <person name="Graham J."/>
            <person name="Grandbois E."/>
            <person name="Gyaltsen K."/>
            <person name="Hafez N."/>
            <person name="Hagopian D."/>
            <person name="Hagos B."/>
            <person name="Hall J."/>
            <person name="Hatcher B."/>
            <person name="Heller A."/>
            <person name="Higgins H."/>
            <person name="Honan T."/>
            <person name="Horn A."/>
            <person name="Houde N."/>
            <person name="Hughes L."/>
            <person name="Hulme W."/>
            <person name="Husby E."/>
            <person name="Iliev I."/>
            <person name="Jaffe D."/>
            <person name="Jones C."/>
            <person name="Kamal M."/>
            <person name="Kamat A."/>
            <person name="Kamvysselis M."/>
            <person name="Karlsson E."/>
            <person name="Kells C."/>
            <person name="Kieu A."/>
            <person name="Kisner P."/>
            <person name="Kodira C."/>
            <person name="Kulbokas E."/>
            <person name="Labutti K."/>
            <person name="Lama D."/>
            <person name="Landers T."/>
            <person name="Leger J."/>
            <person name="Levine S."/>
            <person name="Lewis D."/>
            <person name="Lewis T."/>
            <person name="Lindblad-toh K."/>
            <person name="Liu X."/>
            <person name="Lokyitsang T."/>
            <person name="Lokyitsang Y."/>
            <person name="Lucien O."/>
            <person name="Lui A."/>
            <person name="Ma L.J."/>
            <person name="Mabbitt R."/>
            <person name="Macdonald J."/>
            <person name="Maclean C."/>
            <person name="Major J."/>
            <person name="Manning J."/>
            <person name="Marabella R."/>
            <person name="Maru K."/>
            <person name="Matthews C."/>
            <person name="Mauceli E."/>
            <person name="Mccarthy M."/>
            <person name="Mcdonough S."/>
            <person name="Mcghee T."/>
            <person name="Meldrim J."/>
            <person name="Meneus L."/>
            <person name="Mesirov J."/>
            <person name="Mihalev A."/>
            <person name="Mihova T."/>
            <person name="Mikkelsen T."/>
            <person name="Mlenga V."/>
            <person name="Moru K."/>
            <person name="Mozes J."/>
            <person name="Mulrain L."/>
            <person name="Munson G."/>
            <person name="Naylor J."/>
            <person name="Newes C."/>
            <person name="Nguyen C."/>
            <person name="Nguyen N."/>
            <person name="Nguyen T."/>
            <person name="Nicol R."/>
            <person name="Nielsen C."/>
            <person name="Nizzari M."/>
            <person name="Norbu C."/>
            <person name="Norbu N."/>
            <person name="O'donnell P."/>
            <person name="Okoawo O."/>
            <person name="O'leary S."/>
            <person name="Omotosho B."/>
            <person name="O'neill K."/>
            <person name="Osman S."/>
            <person name="Parker S."/>
            <person name="Perrin D."/>
            <person name="Phunkhang P."/>
            <person name="Piqani B."/>
            <person name="Purcell S."/>
            <person name="Rachupka T."/>
            <person name="Ramasamy U."/>
            <person name="Rameau R."/>
            <person name="Ray V."/>
            <person name="Raymond C."/>
            <person name="Retta R."/>
            <person name="Richardson S."/>
            <person name="Rise C."/>
            <person name="Rodriguez J."/>
            <person name="Rogers J."/>
            <person name="Rogov P."/>
            <person name="Rutman M."/>
            <person name="Schupbach R."/>
            <person name="Seaman C."/>
            <person name="Settipalli S."/>
            <person name="Sharpe T."/>
            <person name="Sheridan J."/>
            <person name="Sherpa N."/>
            <person name="Shi J."/>
            <person name="Smirnov S."/>
            <person name="Smith C."/>
            <person name="Sougnez C."/>
            <person name="Spencer B."/>
            <person name="Stalker J."/>
            <person name="Stange-thomann N."/>
            <person name="Stavropoulos S."/>
            <person name="Stetson K."/>
            <person name="Stone C."/>
            <person name="Stone S."/>
            <person name="Stubbs M."/>
            <person name="Talamas J."/>
            <person name="Tchuinga P."/>
            <person name="Tenzing P."/>
            <person name="Tesfaye S."/>
            <person name="Theodore J."/>
            <person name="Thoulutsang Y."/>
            <person name="Topham K."/>
            <person name="Towey S."/>
            <person name="Tsamla T."/>
            <person name="Tsomo N."/>
            <person name="Vallee D."/>
            <person name="Vassiliev H."/>
            <person name="Venkataraman V."/>
            <person name="Vinson J."/>
            <person name="Vo A."/>
            <person name="Wade C."/>
            <person name="Wang S."/>
            <person name="Wangchuk T."/>
            <person name="Wangdi T."/>
            <person name="Whittaker C."/>
            <person name="Wilkinson J."/>
            <person name="Wu Y."/>
            <person name="Wyman D."/>
            <person name="Yadav S."/>
            <person name="Yang S."/>
            <person name="Yang X."/>
            <person name="Yeager S."/>
            <person name="Yee E."/>
            <person name="Young G."/>
            <person name="Zainoun J."/>
            <person name="Zembeck L."/>
            <person name="Zimmer A."/>
            <person name="Zody M."/>
            <person name="Lander E."/>
        </authorList>
    </citation>
    <scope>NUCLEOTIDE SEQUENCE [LARGE SCALE GENOMIC DNA]</scope>
</reference>
<keyword evidence="3" id="KW-0862">Zinc</keyword>
<dbReference type="GO" id="GO:0008033">
    <property type="term" value="P:tRNA processing"/>
    <property type="evidence" value="ECO:0007669"/>
    <property type="project" value="UniProtKB-KW"/>
</dbReference>
<evidence type="ECO:0000256" key="3">
    <source>
        <dbReference type="ARBA" id="ARBA00022833"/>
    </source>
</evidence>
<keyword evidence="2" id="KW-0479">Metal-binding</keyword>
<evidence type="ECO:0000313" key="6">
    <source>
        <dbReference type="Proteomes" id="UP000007875"/>
    </source>
</evidence>
<dbReference type="Gene3D" id="6.20.50.20">
    <property type="match status" value="1"/>
</dbReference>
<dbReference type="GO" id="GO:0046872">
    <property type="term" value="F:metal ion binding"/>
    <property type="evidence" value="ECO:0007669"/>
    <property type="project" value="UniProtKB-KW"/>
</dbReference>
<evidence type="ECO:0000256" key="1">
    <source>
        <dbReference type="ARBA" id="ARBA00022694"/>
    </source>
</evidence>
<evidence type="ECO:0000313" key="5">
    <source>
        <dbReference type="Ensembl" id="ENSCSAVP00000018132.1"/>
    </source>
</evidence>
<dbReference type="GeneTree" id="ENSGT00390000003020"/>
<comment type="similarity">
    <text evidence="4">Belongs to the eukaryotic/archaeal RNase P protein component 4 family.</text>
</comment>
<dbReference type="STRING" id="51511.ENSCSAVP00000018132"/>
<keyword evidence="1" id="KW-0819">tRNA processing</keyword>
<sequence>MGKKKNNQNGGNVQKKDVYQRLNYLYQAAHFAISMKPPNWILSRHYTKTMKTLALKNVVRLHPHVKRSICKQCSLLMIPGVTSQVRNKGKPKQTMITCKSCGGFKRFLQSLDYVLWHEKPENIANIVVCS</sequence>